<sequence length="516" mass="57398">MDSFFDFNQGGNQPSPATATSSRADALSPFEKEERQQFNGPSHDYGQFKQQVGLPVGSMSNMPMNNFEGFNSGIDEMGFNSGFGWNSGIDMDADMSVDFNSTQPMPPMFFPSNDGPSDNYVNPNNVGGHEEPQSNVGRLWPGMHSQQAQQAAMQKAAAAAAVQQRQMKLQAQQAQYRQAANASQNQSSQGSQQTHGNGKRASHTSEPHVEESISRLLNQMRQNSSAQAADDEGSPNDSLPHIARMKKDEEEMDEDERLLASEEGKKLSSKERRQLRNKVSARAFRSRRKEYIGQLEGEVAMKAQESSSLRQENQALMHENERYRGLIETLLRHPAFTPFINDISKDPSVLMPPQLQQHRQQQQQQQQQQTSVAPTPQPQQAQPQQQSQADMKPEFLNFDASQLQVPSQSQSEQQQIGLAMIPENDFSKLNLNNFNSMNFNNNQNYNGVNAYVVQDLPTGPDPVDLLIESPTRLPYSTAASTDYFSAAHAPVDSGLTVLLAKLDNAARKVDVNQSLY</sequence>
<evidence type="ECO:0000313" key="4">
    <source>
        <dbReference type="Proteomes" id="UP000799537"/>
    </source>
</evidence>
<evidence type="ECO:0000256" key="1">
    <source>
        <dbReference type="SAM" id="MobiDB-lite"/>
    </source>
</evidence>
<gene>
    <name evidence="3" type="ORF">M409DRAFT_65679</name>
</gene>
<dbReference type="EMBL" id="ML993591">
    <property type="protein sequence ID" value="KAF2168186.1"/>
    <property type="molecule type" value="Genomic_DNA"/>
</dbReference>
<dbReference type="Gene3D" id="1.20.5.170">
    <property type="match status" value="1"/>
</dbReference>
<dbReference type="Pfam" id="PF00170">
    <property type="entry name" value="bZIP_1"/>
    <property type="match status" value="1"/>
</dbReference>
<feature type="compositionally biased region" description="Basic and acidic residues" evidence="1">
    <location>
        <begin position="203"/>
        <end position="213"/>
    </location>
</feature>
<feature type="compositionally biased region" description="Polar residues" evidence="1">
    <location>
        <begin position="114"/>
        <end position="125"/>
    </location>
</feature>
<feature type="compositionally biased region" description="Polar residues" evidence="1">
    <location>
        <begin position="215"/>
        <end position="227"/>
    </location>
</feature>
<feature type="region of interest" description="Disordered" evidence="1">
    <location>
        <begin position="343"/>
        <end position="389"/>
    </location>
</feature>
<dbReference type="PANTHER" id="PTHR37616">
    <property type="entry name" value="BZIP TRANSCRIPTION FACTOR 60-LIKE"/>
    <property type="match status" value="1"/>
</dbReference>
<accession>A0A6A6CRS5</accession>
<dbReference type="GO" id="GO:0003700">
    <property type="term" value="F:DNA-binding transcription factor activity"/>
    <property type="evidence" value="ECO:0007669"/>
    <property type="project" value="InterPro"/>
</dbReference>
<reference evidence="3" key="1">
    <citation type="journal article" date="2020" name="Stud. Mycol.">
        <title>101 Dothideomycetes genomes: a test case for predicting lifestyles and emergence of pathogens.</title>
        <authorList>
            <person name="Haridas S."/>
            <person name="Albert R."/>
            <person name="Binder M."/>
            <person name="Bloem J."/>
            <person name="Labutti K."/>
            <person name="Salamov A."/>
            <person name="Andreopoulos B."/>
            <person name="Baker S."/>
            <person name="Barry K."/>
            <person name="Bills G."/>
            <person name="Bluhm B."/>
            <person name="Cannon C."/>
            <person name="Castanera R."/>
            <person name="Culley D."/>
            <person name="Daum C."/>
            <person name="Ezra D."/>
            <person name="Gonzalez J."/>
            <person name="Henrissat B."/>
            <person name="Kuo A."/>
            <person name="Liang C."/>
            <person name="Lipzen A."/>
            <person name="Lutzoni F."/>
            <person name="Magnuson J."/>
            <person name="Mondo S."/>
            <person name="Nolan M."/>
            <person name="Ohm R."/>
            <person name="Pangilinan J."/>
            <person name="Park H.-J."/>
            <person name="Ramirez L."/>
            <person name="Alfaro M."/>
            <person name="Sun H."/>
            <person name="Tritt A."/>
            <person name="Yoshinaga Y."/>
            <person name="Zwiers L.-H."/>
            <person name="Turgeon B."/>
            <person name="Goodwin S."/>
            <person name="Spatafora J."/>
            <person name="Crous P."/>
            <person name="Grigoriev I."/>
        </authorList>
    </citation>
    <scope>NUCLEOTIDE SEQUENCE</scope>
    <source>
        <strain evidence="3">ATCC 36951</strain>
    </source>
</reference>
<feature type="compositionally biased region" description="Polar residues" evidence="1">
    <location>
        <begin position="9"/>
        <end position="23"/>
    </location>
</feature>
<feature type="region of interest" description="Disordered" evidence="1">
    <location>
        <begin position="1"/>
        <end position="48"/>
    </location>
</feature>
<dbReference type="InterPro" id="IPR004827">
    <property type="entry name" value="bZIP"/>
</dbReference>
<protein>
    <recommendedName>
        <fullName evidence="2">BZIP domain-containing protein</fullName>
    </recommendedName>
</protein>
<feature type="compositionally biased region" description="Basic and acidic residues" evidence="1">
    <location>
        <begin position="257"/>
        <end position="274"/>
    </location>
</feature>
<keyword evidence="4" id="KW-1185">Reference proteome</keyword>
<feature type="domain" description="BZIP" evidence="2">
    <location>
        <begin position="267"/>
        <end position="330"/>
    </location>
</feature>
<evidence type="ECO:0000313" key="3">
    <source>
        <dbReference type="EMBL" id="KAF2168186.1"/>
    </source>
</evidence>
<feature type="region of interest" description="Disordered" evidence="1">
    <location>
        <begin position="173"/>
        <end position="283"/>
    </location>
</feature>
<feature type="region of interest" description="Disordered" evidence="1">
    <location>
        <begin position="114"/>
        <end position="151"/>
    </location>
</feature>
<feature type="compositionally biased region" description="Low complexity" evidence="1">
    <location>
        <begin position="352"/>
        <end position="388"/>
    </location>
</feature>
<organism evidence="3 4">
    <name type="scientific">Zasmidium cellare ATCC 36951</name>
    <dbReference type="NCBI Taxonomy" id="1080233"/>
    <lineage>
        <taxon>Eukaryota</taxon>
        <taxon>Fungi</taxon>
        <taxon>Dikarya</taxon>
        <taxon>Ascomycota</taxon>
        <taxon>Pezizomycotina</taxon>
        <taxon>Dothideomycetes</taxon>
        <taxon>Dothideomycetidae</taxon>
        <taxon>Mycosphaerellales</taxon>
        <taxon>Mycosphaerellaceae</taxon>
        <taxon>Zasmidium</taxon>
    </lineage>
</organism>
<dbReference type="OrthoDB" id="5571888at2759"/>
<evidence type="ECO:0000259" key="2">
    <source>
        <dbReference type="PROSITE" id="PS50217"/>
    </source>
</evidence>
<dbReference type="GeneID" id="54569894"/>
<dbReference type="SMART" id="SM00338">
    <property type="entry name" value="BRLZ"/>
    <property type="match status" value="1"/>
</dbReference>
<dbReference type="CDD" id="cd14810">
    <property type="entry name" value="bZIP_u1"/>
    <property type="match status" value="1"/>
</dbReference>
<dbReference type="AlphaFoldDB" id="A0A6A6CRS5"/>
<dbReference type="PROSITE" id="PS50217">
    <property type="entry name" value="BZIP"/>
    <property type="match status" value="1"/>
</dbReference>
<proteinExistence type="predicted"/>
<feature type="compositionally biased region" description="Low complexity" evidence="1">
    <location>
        <begin position="173"/>
        <end position="193"/>
    </location>
</feature>
<dbReference type="SUPFAM" id="SSF57959">
    <property type="entry name" value="Leucine zipper domain"/>
    <property type="match status" value="1"/>
</dbReference>
<dbReference type="PANTHER" id="PTHR37616:SF2">
    <property type="entry name" value="BZIP DOMAIN-CONTAINING PROTEIN"/>
    <property type="match status" value="1"/>
</dbReference>
<name>A0A6A6CRS5_ZASCE</name>
<dbReference type="RefSeq" id="XP_033669075.1">
    <property type="nucleotide sequence ID" value="XM_033816622.1"/>
</dbReference>
<dbReference type="Proteomes" id="UP000799537">
    <property type="component" value="Unassembled WGS sequence"/>
</dbReference>
<dbReference type="InterPro" id="IPR046347">
    <property type="entry name" value="bZIP_sf"/>
</dbReference>